<dbReference type="EMBL" id="JBAWSY010000009">
    <property type="protein sequence ID" value="MEI4770493.1"/>
    <property type="molecule type" value="Genomic_DNA"/>
</dbReference>
<gene>
    <name evidence="1" type="ORF">WAX74_12685</name>
</gene>
<evidence type="ECO:0000313" key="2">
    <source>
        <dbReference type="Proteomes" id="UP001364890"/>
    </source>
</evidence>
<sequence>MDPNQKIQFLENEIKELKQLQKEMEFRQDLIFFNTAINRILYEYKITKEQYDKIMDLMDLYREKIGNKQKVSHETFEQQVYNIVTQHDGNYHLVEFLTMAFKEENRWGEVFDALYGDLPKFKNNLEEKS</sequence>
<accession>A0ABU8F662</accession>
<keyword evidence="2" id="KW-1185">Reference proteome</keyword>
<evidence type="ECO:0000313" key="1">
    <source>
        <dbReference type="EMBL" id="MEI4770493.1"/>
    </source>
</evidence>
<organism evidence="1 2">
    <name type="scientific">Psychrobacillus mangrovi</name>
    <dbReference type="NCBI Taxonomy" id="3117745"/>
    <lineage>
        <taxon>Bacteria</taxon>
        <taxon>Bacillati</taxon>
        <taxon>Bacillota</taxon>
        <taxon>Bacilli</taxon>
        <taxon>Bacillales</taxon>
        <taxon>Bacillaceae</taxon>
        <taxon>Psychrobacillus</taxon>
    </lineage>
</organism>
<proteinExistence type="predicted"/>
<comment type="caution">
    <text evidence="1">The sequence shown here is derived from an EMBL/GenBank/DDBJ whole genome shotgun (WGS) entry which is preliminary data.</text>
</comment>
<dbReference type="Proteomes" id="UP001364890">
    <property type="component" value="Unassembled WGS sequence"/>
</dbReference>
<protein>
    <submittedName>
        <fullName evidence="1">DUF1878 domain-containing protein</fullName>
    </submittedName>
</protein>
<reference evidence="1 2" key="1">
    <citation type="submission" date="2024-01" db="EMBL/GenBank/DDBJ databases">
        <title>Seven novel Bacillus-like species.</title>
        <authorList>
            <person name="Liu G."/>
        </authorList>
    </citation>
    <scope>NUCLEOTIDE SEQUENCE [LARGE SCALE GENOMIC DNA]</scope>
    <source>
        <strain evidence="1 2">FJAT-51614</strain>
    </source>
</reference>
<dbReference type="RefSeq" id="WP_336498054.1">
    <property type="nucleotide sequence ID" value="NZ_JBAWSY010000009.1"/>
</dbReference>
<name>A0ABU8F662_9BACI</name>